<feature type="transmembrane region" description="Helical" evidence="1">
    <location>
        <begin position="6"/>
        <end position="25"/>
    </location>
</feature>
<proteinExistence type="predicted"/>
<protein>
    <submittedName>
        <fullName evidence="2">Uncharacterized protein</fullName>
    </submittedName>
</protein>
<comment type="caution">
    <text evidence="2">The sequence shown here is derived from an EMBL/GenBank/DDBJ whole genome shotgun (WGS) entry which is preliminary data.</text>
</comment>
<gene>
    <name evidence="2" type="ORF">SAMN04487783_0766</name>
</gene>
<evidence type="ECO:0000313" key="2">
    <source>
        <dbReference type="EMBL" id="SFS03614.1"/>
    </source>
</evidence>
<dbReference type="Proteomes" id="UP000198506">
    <property type="component" value="Unassembled WGS sequence"/>
</dbReference>
<dbReference type="RefSeq" id="WP_092915972.1">
    <property type="nucleotide sequence ID" value="NZ_FOZN01000001.1"/>
</dbReference>
<evidence type="ECO:0000256" key="1">
    <source>
        <dbReference type="SAM" id="Phobius"/>
    </source>
</evidence>
<sequence length="247" mass="24885">MSAIAGMTGIVMATLLLGAIALLVVGVRARRDGGSGAVVTTALIVAAGYAVLSAIGAIIALLAVLLQNPVGITVPVQEFWPQLPAGAEVGGTTATRAGGGFSSADLLIADLSLGARLCWAIALALGWLVPGAVAALIAVGCLRLRAGRPFAPLLERMTMLTAVVVLVGGLLAEVLGDIAGSMAAQEALAWTSAAWTGDLADPSVLLPQPGFRIDVPLWPVGAGFGLAALATVFRHGRQLQRDSEGLV</sequence>
<organism evidence="2 3">
    <name type="scientific">Agrococcus baldri</name>
    <dbReference type="NCBI Taxonomy" id="153730"/>
    <lineage>
        <taxon>Bacteria</taxon>
        <taxon>Bacillati</taxon>
        <taxon>Actinomycetota</taxon>
        <taxon>Actinomycetes</taxon>
        <taxon>Micrococcales</taxon>
        <taxon>Microbacteriaceae</taxon>
        <taxon>Agrococcus</taxon>
    </lineage>
</organism>
<keyword evidence="1" id="KW-0472">Membrane</keyword>
<feature type="transmembrane region" description="Helical" evidence="1">
    <location>
        <begin position="119"/>
        <end position="141"/>
    </location>
</feature>
<keyword evidence="1" id="KW-0812">Transmembrane</keyword>
<keyword evidence="3" id="KW-1185">Reference proteome</keyword>
<feature type="transmembrane region" description="Helical" evidence="1">
    <location>
        <begin position="215"/>
        <end position="233"/>
    </location>
</feature>
<dbReference type="EMBL" id="FOZN01000001">
    <property type="protein sequence ID" value="SFS03614.1"/>
    <property type="molecule type" value="Genomic_DNA"/>
</dbReference>
<evidence type="ECO:0000313" key="3">
    <source>
        <dbReference type="Proteomes" id="UP000198506"/>
    </source>
</evidence>
<reference evidence="2 3" key="1">
    <citation type="submission" date="2016-10" db="EMBL/GenBank/DDBJ databases">
        <authorList>
            <person name="Varghese N."/>
            <person name="Submissions S."/>
        </authorList>
    </citation>
    <scope>NUCLEOTIDE SEQUENCE [LARGE SCALE GENOMIC DNA]</scope>
    <source>
        <strain evidence="2 3">IAM 15147</strain>
    </source>
</reference>
<feature type="transmembrane region" description="Helical" evidence="1">
    <location>
        <begin position="37"/>
        <end position="66"/>
    </location>
</feature>
<name>A0AA94KYY3_9MICO</name>
<dbReference type="AlphaFoldDB" id="A0AA94KYY3"/>
<keyword evidence="1" id="KW-1133">Transmembrane helix</keyword>
<accession>A0AA94KYY3</accession>